<proteinExistence type="inferred from homology"/>
<evidence type="ECO:0000256" key="2">
    <source>
        <dbReference type="ARBA" id="ARBA00006824"/>
    </source>
</evidence>
<comment type="caution">
    <text evidence="7">The sequence shown here is derived from an EMBL/GenBank/DDBJ whole genome shotgun (WGS) entry which is preliminary data.</text>
</comment>
<evidence type="ECO:0000256" key="3">
    <source>
        <dbReference type="ARBA" id="ARBA00022692"/>
    </source>
</evidence>
<gene>
    <name evidence="7" type="ORF">CTEN210_15056</name>
</gene>
<feature type="transmembrane region" description="Helical" evidence="6">
    <location>
        <begin position="143"/>
        <end position="160"/>
    </location>
</feature>
<dbReference type="Proteomes" id="UP001054902">
    <property type="component" value="Unassembled WGS sequence"/>
</dbReference>
<evidence type="ECO:0000256" key="4">
    <source>
        <dbReference type="ARBA" id="ARBA00022989"/>
    </source>
</evidence>
<evidence type="ECO:0000313" key="8">
    <source>
        <dbReference type="Proteomes" id="UP001054902"/>
    </source>
</evidence>
<dbReference type="Pfam" id="PF04117">
    <property type="entry name" value="Mpv17_PMP22"/>
    <property type="match status" value="1"/>
</dbReference>
<evidence type="ECO:0000256" key="6">
    <source>
        <dbReference type="RuleBase" id="RU363053"/>
    </source>
</evidence>
<reference evidence="7 8" key="1">
    <citation type="journal article" date="2021" name="Sci. Rep.">
        <title>The genome of the diatom Chaetoceros tenuissimus carries an ancient integrated fragment of an extant virus.</title>
        <authorList>
            <person name="Hongo Y."/>
            <person name="Kimura K."/>
            <person name="Takaki Y."/>
            <person name="Yoshida Y."/>
            <person name="Baba S."/>
            <person name="Kobayashi G."/>
            <person name="Nagasaki K."/>
            <person name="Hano T."/>
            <person name="Tomaru Y."/>
        </authorList>
    </citation>
    <scope>NUCLEOTIDE SEQUENCE [LARGE SCALE GENOMIC DNA]</scope>
    <source>
        <strain evidence="7 8">NIES-3715</strain>
    </source>
</reference>
<dbReference type="GO" id="GO:0005737">
    <property type="term" value="C:cytoplasm"/>
    <property type="evidence" value="ECO:0007669"/>
    <property type="project" value="TreeGrafter"/>
</dbReference>
<dbReference type="PANTHER" id="PTHR11266">
    <property type="entry name" value="PEROXISOMAL MEMBRANE PROTEIN 2, PXMP2 MPV17"/>
    <property type="match status" value="1"/>
</dbReference>
<sequence>MSTVPLLEDIDLVESQKQQQGQKQQPVIFLPFIRQQRVVFVTALVVMAVAATTRDFQYHDLREDILTGTIIFMIGDWLAQLLTHWKTVERDCMSAWKCLSIFQVDDNRFVINTILGSIWAGIVNPAIYATVDDFLPGVSLKLVIVKMCMTVSVLSTWGNYTTMFFRRFVKAFWESEDKLYEYRKIFRECINSCNRDFFHVLKDDLKIFPIYDVTCFSVIPPPYRPLTNALICVGWAMYMSIASAKTFTKKNKKDKEKQKLLQESASDAAAIGKSIANKSNTSIKDILEVQRRKNATLEASVKDILEGE</sequence>
<evidence type="ECO:0000313" key="7">
    <source>
        <dbReference type="EMBL" id="GFH58580.1"/>
    </source>
</evidence>
<keyword evidence="8" id="KW-1185">Reference proteome</keyword>
<keyword evidence="3 6" id="KW-0812">Transmembrane</keyword>
<keyword evidence="5 6" id="KW-0472">Membrane</keyword>
<evidence type="ECO:0000256" key="5">
    <source>
        <dbReference type="ARBA" id="ARBA00023136"/>
    </source>
</evidence>
<feature type="transmembrane region" description="Helical" evidence="6">
    <location>
        <begin position="65"/>
        <end position="85"/>
    </location>
</feature>
<dbReference type="EMBL" id="BLLK01000062">
    <property type="protein sequence ID" value="GFH58580.1"/>
    <property type="molecule type" value="Genomic_DNA"/>
</dbReference>
<evidence type="ECO:0000256" key="1">
    <source>
        <dbReference type="ARBA" id="ARBA00004141"/>
    </source>
</evidence>
<name>A0AAD3HCI6_9STRA</name>
<feature type="transmembrane region" description="Helical" evidence="6">
    <location>
        <begin position="109"/>
        <end position="131"/>
    </location>
</feature>
<dbReference type="AlphaFoldDB" id="A0AAD3HCI6"/>
<comment type="similarity">
    <text evidence="2 6">Belongs to the peroxisomal membrane protein PXMP2/4 family.</text>
</comment>
<comment type="subcellular location">
    <subcellularLocation>
        <location evidence="1">Membrane</location>
        <topology evidence="1">Multi-pass membrane protein</topology>
    </subcellularLocation>
</comment>
<keyword evidence="4 6" id="KW-1133">Transmembrane helix</keyword>
<dbReference type="InterPro" id="IPR007248">
    <property type="entry name" value="Mpv17_PMP22"/>
</dbReference>
<feature type="transmembrane region" description="Helical" evidence="6">
    <location>
        <begin position="36"/>
        <end position="53"/>
    </location>
</feature>
<dbReference type="PANTHER" id="PTHR11266:SF17">
    <property type="entry name" value="PROTEIN MPV17"/>
    <property type="match status" value="1"/>
</dbReference>
<protein>
    <submittedName>
        <fullName evidence="7">Uncharacterized protein</fullName>
    </submittedName>
</protein>
<accession>A0AAD3HCI6</accession>
<dbReference type="GO" id="GO:0016020">
    <property type="term" value="C:membrane"/>
    <property type="evidence" value="ECO:0007669"/>
    <property type="project" value="UniProtKB-SubCell"/>
</dbReference>
<organism evidence="7 8">
    <name type="scientific">Chaetoceros tenuissimus</name>
    <dbReference type="NCBI Taxonomy" id="426638"/>
    <lineage>
        <taxon>Eukaryota</taxon>
        <taxon>Sar</taxon>
        <taxon>Stramenopiles</taxon>
        <taxon>Ochrophyta</taxon>
        <taxon>Bacillariophyta</taxon>
        <taxon>Coscinodiscophyceae</taxon>
        <taxon>Chaetocerotophycidae</taxon>
        <taxon>Chaetocerotales</taxon>
        <taxon>Chaetocerotaceae</taxon>
        <taxon>Chaetoceros</taxon>
    </lineage>
</organism>